<dbReference type="AlphaFoldDB" id="A0AAV6VRN8"/>
<dbReference type="Gene3D" id="2.30.29.30">
    <property type="entry name" value="Pleckstrin-homology domain (PH domain)/Phosphotyrosine-binding domain (PTB)"/>
    <property type="match status" value="1"/>
</dbReference>
<dbReference type="InterPro" id="IPR000219">
    <property type="entry name" value="DH_dom"/>
</dbReference>
<dbReference type="PANTHER" id="PTHR16777">
    <property type="entry name" value="PROTEIN ECT2"/>
    <property type="match status" value="1"/>
</dbReference>
<reference evidence="4 5" key="1">
    <citation type="journal article" date="2022" name="Nat. Ecol. Evol.">
        <title>A masculinizing supergene underlies an exaggerated male reproductive morph in a spider.</title>
        <authorList>
            <person name="Hendrickx F."/>
            <person name="De Corte Z."/>
            <person name="Sonet G."/>
            <person name="Van Belleghem S.M."/>
            <person name="Kostlbacher S."/>
            <person name="Vangestel C."/>
        </authorList>
    </citation>
    <scope>NUCLEOTIDE SEQUENCE [LARGE SCALE GENOMIC DNA]</scope>
    <source>
        <strain evidence="4">W744_W776</strain>
    </source>
</reference>
<dbReference type="SUPFAM" id="SSF52113">
    <property type="entry name" value="BRCT domain"/>
    <property type="match status" value="3"/>
</dbReference>
<feature type="domain" description="BRCT" evidence="3">
    <location>
        <begin position="206"/>
        <end position="288"/>
    </location>
</feature>
<dbReference type="SUPFAM" id="SSF50729">
    <property type="entry name" value="PH domain-like"/>
    <property type="match status" value="1"/>
</dbReference>
<feature type="region of interest" description="Disordered" evidence="1">
    <location>
        <begin position="924"/>
        <end position="955"/>
    </location>
</feature>
<dbReference type="GO" id="GO:0005085">
    <property type="term" value="F:guanyl-nucleotide exchange factor activity"/>
    <property type="evidence" value="ECO:0007669"/>
    <property type="project" value="InterPro"/>
</dbReference>
<gene>
    <name evidence="4" type="ORF">JTE90_009369</name>
</gene>
<keyword evidence="5" id="KW-1185">Reference proteome</keyword>
<feature type="compositionally biased region" description="Polar residues" evidence="1">
    <location>
        <begin position="943"/>
        <end position="955"/>
    </location>
</feature>
<dbReference type="Pfam" id="PF00621">
    <property type="entry name" value="RhoGEF"/>
    <property type="match status" value="1"/>
</dbReference>
<dbReference type="CDD" id="cd01229">
    <property type="entry name" value="PH_Ect2"/>
    <property type="match status" value="1"/>
</dbReference>
<dbReference type="GO" id="GO:0000281">
    <property type="term" value="P:mitotic cytokinesis"/>
    <property type="evidence" value="ECO:0007669"/>
    <property type="project" value="TreeGrafter"/>
</dbReference>
<dbReference type="PROSITE" id="PS50010">
    <property type="entry name" value="DH_2"/>
    <property type="match status" value="1"/>
</dbReference>
<dbReference type="SUPFAM" id="SSF48065">
    <property type="entry name" value="DBL homology domain (DH-domain)"/>
    <property type="match status" value="1"/>
</dbReference>
<evidence type="ECO:0008006" key="6">
    <source>
        <dbReference type="Google" id="ProtNLM"/>
    </source>
</evidence>
<sequence>MSSVIVKNACALLYSKLQLCVVGEPLKNNEALVEAVKGFQVPIVYSSSGLELIDKGDDLCTIFIVEEFEGETLSDLLKSGQKVLGPTIVSQYAKQKAMRSLPFEGCKLAFIGFEKDVEKQMMEIIIKNGGDITEPDDIECTHIVVGKGFSLDTQTFPREDVKSVKIVIDEWCWVSAQMGVKLEERIFTYKALKDETKEMTNSIHCLYSTSMKGLMIAMSGVRPRKRAELSNLVHYMGGRIMTGLRITETTHLVATSSAVNAEKYQYAAGSGIPIMTVDWVEKAWEQRKDANYNATNEELMKYKMLPFVGCKLVFTGYRKEEELHMIDVAVKNGGVISNPSHCTHVVVEDGASVDSVGFGPKARIVRNEWFWECVQMEVKVREKNYIFENPCITSSQLVMPIRGNKRKRLESVAHQLAIESQEHDFFNVYSDYKRRPTEERLSISGSFLDATFSPDKTLENSMENELDNRMKSPLIDMRSLSPRQQVCMELCQTENNYVGILHTIITVFMEELQNDGTLLAPAEIKIIFGNLPPIYEVHQQIRKRLTEVIHSWSEDHSIGDLIFNCANDLLKSYPPFVNFFEESKSMLATCDAEKPRFHAFLKRCQSKPECGRQTLQELLIRPVQRLPSIILLISDILKHTPKSNPDHQSLERAIQALRDVMTHINEDKRKTEGQMKMFDVFNDIENCPPQLLSSLRVLISKTDVLEVTDLLTKKGGAITLFLFNDVLEVCKKNKANHNNTFKSPGVVSLASNTLKHKSHKHSTLIYLRDIKRIVDVVDTDEFKNIFAIVFRSQEDTIENLLAFKLVENDKEITEKESIKKEFISTLCRQLAHSLCKADTESLIICLEPQQIDLHVNDATGNLLTKALKSTKSKLGRALSMRKTPTKRGLSRAVSTIISPLRHFGTPSHHYSNIKLSSVTNLTELAPSGSRLSPSPVGGKKMRNSSSLGVNSTLYL</sequence>
<dbReference type="Proteomes" id="UP000827092">
    <property type="component" value="Unassembled WGS sequence"/>
</dbReference>
<dbReference type="Gene3D" id="1.20.900.10">
    <property type="entry name" value="Dbl homology (DH) domain"/>
    <property type="match status" value="1"/>
</dbReference>
<evidence type="ECO:0000259" key="3">
    <source>
        <dbReference type="PROSITE" id="PS50172"/>
    </source>
</evidence>
<dbReference type="SMART" id="SM00325">
    <property type="entry name" value="RhoGEF"/>
    <property type="match status" value="1"/>
</dbReference>
<dbReference type="PANTHER" id="PTHR16777:SF2">
    <property type="entry name" value="PROTEIN ECT2"/>
    <property type="match status" value="1"/>
</dbReference>
<evidence type="ECO:0000256" key="1">
    <source>
        <dbReference type="SAM" id="MobiDB-lite"/>
    </source>
</evidence>
<dbReference type="GO" id="GO:0035556">
    <property type="term" value="P:intracellular signal transduction"/>
    <property type="evidence" value="ECO:0007669"/>
    <property type="project" value="InterPro"/>
</dbReference>
<organism evidence="4 5">
    <name type="scientific">Oedothorax gibbosus</name>
    <dbReference type="NCBI Taxonomy" id="931172"/>
    <lineage>
        <taxon>Eukaryota</taxon>
        <taxon>Metazoa</taxon>
        <taxon>Ecdysozoa</taxon>
        <taxon>Arthropoda</taxon>
        <taxon>Chelicerata</taxon>
        <taxon>Arachnida</taxon>
        <taxon>Araneae</taxon>
        <taxon>Araneomorphae</taxon>
        <taxon>Entelegynae</taxon>
        <taxon>Araneoidea</taxon>
        <taxon>Linyphiidae</taxon>
        <taxon>Erigoninae</taxon>
        <taxon>Oedothorax</taxon>
    </lineage>
</organism>
<dbReference type="GO" id="GO:0005096">
    <property type="term" value="F:GTPase activator activity"/>
    <property type="evidence" value="ECO:0007669"/>
    <property type="project" value="InterPro"/>
</dbReference>
<dbReference type="InterPro" id="IPR036420">
    <property type="entry name" value="BRCT_dom_sf"/>
</dbReference>
<feature type="domain" description="DH" evidence="2">
    <location>
        <begin position="482"/>
        <end position="667"/>
    </location>
</feature>
<dbReference type="InterPro" id="IPR049395">
    <property type="entry name" value="ECT2_PH"/>
</dbReference>
<dbReference type="Gene3D" id="3.40.50.10190">
    <property type="entry name" value="BRCT domain"/>
    <property type="match status" value="4"/>
</dbReference>
<dbReference type="InterPro" id="IPR001331">
    <property type="entry name" value="GDS_CDC24_CS"/>
</dbReference>
<dbReference type="PROSITE" id="PS00741">
    <property type="entry name" value="DH_1"/>
    <property type="match status" value="1"/>
</dbReference>
<evidence type="ECO:0000259" key="2">
    <source>
        <dbReference type="PROSITE" id="PS50010"/>
    </source>
</evidence>
<accession>A0AAV6VRN8</accession>
<dbReference type="InterPro" id="IPR011993">
    <property type="entry name" value="PH-like_dom_sf"/>
</dbReference>
<dbReference type="GO" id="GO:2000431">
    <property type="term" value="P:regulation of cytokinesis, actomyosin contractile ring assembly"/>
    <property type="evidence" value="ECO:0007669"/>
    <property type="project" value="InterPro"/>
</dbReference>
<dbReference type="Pfam" id="PF00533">
    <property type="entry name" value="BRCT"/>
    <property type="match status" value="2"/>
</dbReference>
<evidence type="ECO:0000313" key="5">
    <source>
        <dbReference type="Proteomes" id="UP000827092"/>
    </source>
</evidence>
<proteinExistence type="predicted"/>
<dbReference type="PROSITE" id="PS50172">
    <property type="entry name" value="BRCT"/>
    <property type="match status" value="3"/>
</dbReference>
<dbReference type="GO" id="GO:0007399">
    <property type="term" value="P:nervous system development"/>
    <property type="evidence" value="ECO:0007669"/>
    <property type="project" value="TreeGrafter"/>
</dbReference>
<dbReference type="Pfam" id="PF21242">
    <property type="entry name" value="ECT2_PH"/>
    <property type="match status" value="1"/>
</dbReference>
<dbReference type="GO" id="GO:0005938">
    <property type="term" value="C:cell cortex"/>
    <property type="evidence" value="ECO:0007669"/>
    <property type="project" value="TreeGrafter"/>
</dbReference>
<name>A0AAV6VRN8_9ARAC</name>
<dbReference type="SMART" id="SM00292">
    <property type="entry name" value="BRCT"/>
    <property type="match status" value="3"/>
</dbReference>
<feature type="domain" description="BRCT" evidence="3">
    <location>
        <begin position="98"/>
        <end position="189"/>
    </location>
</feature>
<dbReference type="InterPro" id="IPR001357">
    <property type="entry name" value="BRCT_dom"/>
</dbReference>
<dbReference type="EMBL" id="JAFNEN010000026">
    <property type="protein sequence ID" value="KAG8199527.1"/>
    <property type="molecule type" value="Genomic_DNA"/>
</dbReference>
<dbReference type="GO" id="GO:0005634">
    <property type="term" value="C:nucleus"/>
    <property type="evidence" value="ECO:0007669"/>
    <property type="project" value="InterPro"/>
</dbReference>
<comment type="caution">
    <text evidence="4">The sequence shown here is derived from an EMBL/GenBank/DDBJ whole genome shotgun (WGS) entry which is preliminary data.</text>
</comment>
<dbReference type="InterPro" id="IPR026817">
    <property type="entry name" value="Ect2"/>
</dbReference>
<evidence type="ECO:0000313" key="4">
    <source>
        <dbReference type="EMBL" id="KAG8199527.1"/>
    </source>
</evidence>
<dbReference type="InterPro" id="IPR035899">
    <property type="entry name" value="DBL_dom_sf"/>
</dbReference>
<dbReference type="Pfam" id="PF12738">
    <property type="entry name" value="PTCB-BRCT"/>
    <property type="match status" value="1"/>
</dbReference>
<dbReference type="CDD" id="cd00160">
    <property type="entry name" value="RhoGEF"/>
    <property type="match status" value="1"/>
</dbReference>
<feature type="domain" description="BRCT" evidence="3">
    <location>
        <begin position="302"/>
        <end position="387"/>
    </location>
</feature>
<protein>
    <recommendedName>
        <fullName evidence="6">Protein ECT2</fullName>
    </recommendedName>
</protein>